<dbReference type="GO" id="GO:0005829">
    <property type="term" value="C:cytosol"/>
    <property type="evidence" value="ECO:0007669"/>
    <property type="project" value="TreeGrafter"/>
</dbReference>
<evidence type="ECO:0000256" key="6">
    <source>
        <dbReference type="ARBA" id="ARBA00022490"/>
    </source>
</evidence>
<evidence type="ECO:0000256" key="14">
    <source>
        <dbReference type="ARBA" id="ARBA00049057"/>
    </source>
</evidence>
<evidence type="ECO:0000256" key="7">
    <source>
        <dbReference type="ARBA" id="ARBA00022598"/>
    </source>
</evidence>
<dbReference type="InterPro" id="IPR036921">
    <property type="entry name" value="PurM-like_N_sf"/>
</dbReference>
<dbReference type="InterPro" id="IPR016188">
    <property type="entry name" value="PurM-like_N"/>
</dbReference>
<feature type="region of interest" description="Disordered" evidence="16">
    <location>
        <begin position="1"/>
        <end position="57"/>
    </location>
</feature>
<evidence type="ECO:0000256" key="8">
    <source>
        <dbReference type="ARBA" id="ARBA00022741"/>
    </source>
</evidence>
<dbReference type="GO" id="GO:0046084">
    <property type="term" value="P:adenine biosynthetic process"/>
    <property type="evidence" value="ECO:0007669"/>
    <property type="project" value="TreeGrafter"/>
</dbReference>
<dbReference type="PANTHER" id="PTHR10520:SF12">
    <property type="entry name" value="TRIFUNCTIONAL PURINE BIOSYNTHETIC PROTEIN ADENOSINE-3"/>
    <property type="match status" value="1"/>
</dbReference>
<name>A0A7W8J406_9BACT</name>
<evidence type="ECO:0000256" key="16">
    <source>
        <dbReference type="SAM" id="MobiDB-lite"/>
    </source>
</evidence>
<evidence type="ECO:0000256" key="9">
    <source>
        <dbReference type="ARBA" id="ARBA00022755"/>
    </source>
</evidence>
<sequence>MPDETSPPPDSIATHHTTSEQDTPRDATSLQSAIAQRKAAGMKRSATSASEEKAKSPLKKSISYADAGVDITSGDRSKQRIKMLARKTFNKQVLSEIGGFGGLFALDLEKFPNPVLVSSADGVGTKLKVAFELGIHHTVGQDLVNHCVNDIAVQGATPLFFLDYLATGKLEDMVIERVVQGISEACKANGCALIGGETAQMPGFYADGEYDLAGTIIGAVSRDKIITGEHIQVGDVLVGLPSNGLHTNGYSLARKLLFEVAKYGPEQYINELKDKTGAALMRTHRSYLSVIKKLTGAEVVSGMAHITGGGITENLPRILPKGMGALIDRASWTVPPLFEHLQQLGNVDEDEMLRTFNMGIGLIAVIPADKIKKAKAILNRANERHCLIGRVVRGERKVSYN</sequence>
<dbReference type="Pfam" id="PF02769">
    <property type="entry name" value="AIRS_C"/>
    <property type="match status" value="1"/>
</dbReference>
<comment type="similarity">
    <text evidence="3 15">Belongs to the AIR synthase family.</text>
</comment>
<evidence type="ECO:0000256" key="1">
    <source>
        <dbReference type="ARBA" id="ARBA00004496"/>
    </source>
</evidence>
<dbReference type="InterPro" id="IPR004733">
    <property type="entry name" value="PurM_cligase"/>
</dbReference>
<dbReference type="GO" id="GO:0005524">
    <property type="term" value="F:ATP binding"/>
    <property type="evidence" value="ECO:0007669"/>
    <property type="project" value="UniProtKB-KW"/>
</dbReference>
<proteinExistence type="inferred from homology"/>
<dbReference type="NCBIfam" id="TIGR00878">
    <property type="entry name" value="purM"/>
    <property type="match status" value="1"/>
</dbReference>
<dbReference type="InterPro" id="IPR010918">
    <property type="entry name" value="PurM-like_C_dom"/>
</dbReference>
<dbReference type="CDD" id="cd02196">
    <property type="entry name" value="PurM"/>
    <property type="match status" value="1"/>
</dbReference>
<dbReference type="InterPro" id="IPR036676">
    <property type="entry name" value="PurM-like_C_sf"/>
</dbReference>
<keyword evidence="9 15" id="KW-0658">Purine biosynthesis</keyword>
<dbReference type="GO" id="GO:0004641">
    <property type="term" value="F:phosphoribosylformylglycinamidine cyclo-ligase activity"/>
    <property type="evidence" value="ECO:0007669"/>
    <property type="project" value="UniProtKB-UniRule"/>
</dbReference>
<dbReference type="FunFam" id="3.30.1330.10:FF:000001">
    <property type="entry name" value="Phosphoribosylformylglycinamidine cyclo-ligase"/>
    <property type="match status" value="1"/>
</dbReference>
<dbReference type="SUPFAM" id="SSF55326">
    <property type="entry name" value="PurM N-terminal domain-like"/>
    <property type="match status" value="1"/>
</dbReference>
<evidence type="ECO:0000256" key="15">
    <source>
        <dbReference type="HAMAP-Rule" id="MF_00741"/>
    </source>
</evidence>
<dbReference type="Pfam" id="PF00586">
    <property type="entry name" value="AIRS"/>
    <property type="match status" value="1"/>
</dbReference>
<dbReference type="FunFam" id="3.90.650.10:FF:000011">
    <property type="entry name" value="Phosphoribosylformylglycinamidine cyclo-ligase"/>
    <property type="match status" value="1"/>
</dbReference>
<keyword evidence="7 15" id="KW-0436">Ligase</keyword>
<dbReference type="Gene3D" id="3.90.650.10">
    <property type="entry name" value="PurM-like C-terminal domain"/>
    <property type="match status" value="1"/>
</dbReference>
<dbReference type="Gene3D" id="3.30.1330.10">
    <property type="entry name" value="PurM-like, N-terminal domain"/>
    <property type="match status" value="1"/>
</dbReference>
<evidence type="ECO:0000256" key="4">
    <source>
        <dbReference type="ARBA" id="ARBA00013047"/>
    </source>
</evidence>
<evidence type="ECO:0000256" key="12">
    <source>
        <dbReference type="ARBA" id="ARBA00032931"/>
    </source>
</evidence>
<reference evidence="19 20" key="1">
    <citation type="submission" date="2020-08" db="EMBL/GenBank/DDBJ databases">
        <title>Genomic Encyclopedia of Type Strains, Phase IV (KMG-V): Genome sequencing to study the core and pangenomes of soil and plant-associated prokaryotes.</title>
        <authorList>
            <person name="Whitman W."/>
        </authorList>
    </citation>
    <scope>NUCLEOTIDE SEQUENCE [LARGE SCALE GENOMIC DNA]</scope>
    <source>
        <strain evidence="19 20">M8US30</strain>
    </source>
</reference>
<dbReference type="PANTHER" id="PTHR10520">
    <property type="entry name" value="TRIFUNCTIONAL PURINE BIOSYNTHETIC PROTEIN ADENOSINE-3-RELATED"/>
    <property type="match status" value="1"/>
</dbReference>
<dbReference type="HAMAP" id="MF_00741">
    <property type="entry name" value="AIRS"/>
    <property type="match status" value="1"/>
</dbReference>
<feature type="domain" description="PurM-like C-terminal" evidence="18">
    <location>
        <begin position="232"/>
        <end position="397"/>
    </location>
</feature>
<evidence type="ECO:0000256" key="5">
    <source>
        <dbReference type="ARBA" id="ARBA00020367"/>
    </source>
</evidence>
<evidence type="ECO:0000256" key="10">
    <source>
        <dbReference type="ARBA" id="ARBA00022840"/>
    </source>
</evidence>
<dbReference type="Proteomes" id="UP000569092">
    <property type="component" value="Unassembled WGS sequence"/>
</dbReference>
<comment type="pathway">
    <text evidence="2 15">Purine metabolism; IMP biosynthesis via de novo pathway; 5-amino-1-(5-phospho-D-ribosyl)imidazole from N(2)-formyl-N(1)-(5-phospho-D-ribosyl)glycinamide: step 2/2.</text>
</comment>
<evidence type="ECO:0000313" key="19">
    <source>
        <dbReference type="EMBL" id="MBB5342161.1"/>
    </source>
</evidence>
<dbReference type="EMBL" id="JACHDZ010000001">
    <property type="protein sequence ID" value="MBB5342161.1"/>
    <property type="molecule type" value="Genomic_DNA"/>
</dbReference>
<organism evidence="19 20">
    <name type="scientific">Tunturiibacter lichenicola</name>
    <dbReference type="NCBI Taxonomy" id="2051959"/>
    <lineage>
        <taxon>Bacteria</taxon>
        <taxon>Pseudomonadati</taxon>
        <taxon>Acidobacteriota</taxon>
        <taxon>Terriglobia</taxon>
        <taxon>Terriglobales</taxon>
        <taxon>Acidobacteriaceae</taxon>
        <taxon>Tunturiibacter</taxon>
    </lineage>
</organism>
<evidence type="ECO:0000256" key="13">
    <source>
        <dbReference type="ARBA" id="ARBA00033093"/>
    </source>
</evidence>
<dbReference type="SUPFAM" id="SSF56042">
    <property type="entry name" value="PurM C-terminal domain-like"/>
    <property type="match status" value="1"/>
</dbReference>
<evidence type="ECO:0000313" key="20">
    <source>
        <dbReference type="Proteomes" id="UP000569092"/>
    </source>
</evidence>
<evidence type="ECO:0000256" key="11">
    <source>
        <dbReference type="ARBA" id="ARBA00031908"/>
    </source>
</evidence>
<dbReference type="GO" id="GO:0004637">
    <property type="term" value="F:phosphoribosylamine-glycine ligase activity"/>
    <property type="evidence" value="ECO:0007669"/>
    <property type="project" value="TreeGrafter"/>
</dbReference>
<comment type="caution">
    <text evidence="19">The sequence shown here is derived from an EMBL/GenBank/DDBJ whole genome shotgun (WGS) entry which is preliminary data.</text>
</comment>
<accession>A0A7W8J406</accession>
<evidence type="ECO:0000259" key="17">
    <source>
        <dbReference type="Pfam" id="PF00586"/>
    </source>
</evidence>
<keyword evidence="10 15" id="KW-0067">ATP-binding</keyword>
<comment type="subcellular location">
    <subcellularLocation>
        <location evidence="1 15">Cytoplasm</location>
    </subcellularLocation>
</comment>
<comment type="catalytic activity">
    <reaction evidence="14 15">
        <text>2-formamido-N(1)-(5-O-phospho-beta-D-ribosyl)acetamidine + ATP = 5-amino-1-(5-phospho-beta-D-ribosyl)imidazole + ADP + phosphate + H(+)</text>
        <dbReference type="Rhea" id="RHEA:23032"/>
        <dbReference type="ChEBI" id="CHEBI:15378"/>
        <dbReference type="ChEBI" id="CHEBI:30616"/>
        <dbReference type="ChEBI" id="CHEBI:43474"/>
        <dbReference type="ChEBI" id="CHEBI:137981"/>
        <dbReference type="ChEBI" id="CHEBI:147287"/>
        <dbReference type="ChEBI" id="CHEBI:456216"/>
        <dbReference type="EC" id="6.3.3.1"/>
    </reaction>
</comment>
<dbReference type="EC" id="6.3.3.1" evidence="4 15"/>
<keyword evidence="6 15" id="KW-0963">Cytoplasm</keyword>
<protein>
    <recommendedName>
        <fullName evidence="5 15">Phosphoribosylformylglycinamidine cyclo-ligase</fullName>
        <ecNumber evidence="4 15">6.3.3.1</ecNumber>
    </recommendedName>
    <alternativeName>
        <fullName evidence="12 15">AIR synthase</fullName>
    </alternativeName>
    <alternativeName>
        <fullName evidence="13 15">AIRS</fullName>
    </alternativeName>
    <alternativeName>
        <fullName evidence="11 15">Phosphoribosyl-aminoimidazole synthetase</fullName>
    </alternativeName>
</protein>
<keyword evidence="8 15" id="KW-0547">Nucleotide-binding</keyword>
<dbReference type="AlphaFoldDB" id="A0A7W8J406"/>
<feature type="domain" description="PurM-like N-terminal" evidence="17">
    <location>
        <begin position="115"/>
        <end position="220"/>
    </location>
</feature>
<dbReference type="GO" id="GO:0006189">
    <property type="term" value="P:'de novo' IMP biosynthetic process"/>
    <property type="evidence" value="ECO:0007669"/>
    <property type="project" value="UniProtKB-UniRule"/>
</dbReference>
<evidence type="ECO:0000256" key="2">
    <source>
        <dbReference type="ARBA" id="ARBA00004686"/>
    </source>
</evidence>
<evidence type="ECO:0000259" key="18">
    <source>
        <dbReference type="Pfam" id="PF02769"/>
    </source>
</evidence>
<gene>
    <name evidence="15" type="primary">purM</name>
    <name evidence="19" type="ORF">HDF10_000111</name>
</gene>
<feature type="compositionally biased region" description="Pro residues" evidence="16">
    <location>
        <begin position="1"/>
        <end position="10"/>
    </location>
</feature>
<evidence type="ECO:0000256" key="3">
    <source>
        <dbReference type="ARBA" id="ARBA00010280"/>
    </source>
</evidence>
<dbReference type="UniPathway" id="UPA00074">
    <property type="reaction ID" value="UER00129"/>
</dbReference>